<dbReference type="Proteomes" id="UP000326924">
    <property type="component" value="Unassembled WGS sequence"/>
</dbReference>
<organism evidence="1 2">
    <name type="scientific">Sphaerosporella brunnea</name>
    <dbReference type="NCBI Taxonomy" id="1250544"/>
    <lineage>
        <taxon>Eukaryota</taxon>
        <taxon>Fungi</taxon>
        <taxon>Dikarya</taxon>
        <taxon>Ascomycota</taxon>
        <taxon>Pezizomycotina</taxon>
        <taxon>Pezizomycetes</taxon>
        <taxon>Pezizales</taxon>
        <taxon>Pyronemataceae</taxon>
        <taxon>Sphaerosporella</taxon>
    </lineage>
</organism>
<sequence length="274" mass="30446">MAAFADVFTEIYQFSSELLLLLNVWDTLSLSLACAAIHSHLSGHPHAFTSLDLRHPAAVAAIRRFEDGRTRRCAQNNTRCRICPKMFTQPSNFPNLLLLSPRLQKLLPSCRTFPGSVLRLYGLCIDRKLLTQVFPYVAPTLAMLGESYLDGCTTENLVDEFLLHRWLRLKVLNVQSTESGFSDPRSRLLAAVKGTGLQLDITGCNGINTGGHATKITHQIWCNCELAALLRVTHNANIVGQLDPLPHVPRTSLSTAEPRLLGIEHARRFLADLI</sequence>
<dbReference type="InParanoid" id="A0A5J5EZ41"/>
<reference evidence="1 2" key="1">
    <citation type="submission" date="2019-09" db="EMBL/GenBank/DDBJ databases">
        <title>Draft genome of the ectomycorrhizal ascomycete Sphaerosporella brunnea.</title>
        <authorList>
            <consortium name="DOE Joint Genome Institute"/>
            <person name="Benucci G.M."/>
            <person name="Marozzi G."/>
            <person name="Antonielli L."/>
            <person name="Sanchez S."/>
            <person name="Marco P."/>
            <person name="Wang X."/>
            <person name="Falini L.B."/>
            <person name="Barry K."/>
            <person name="Haridas S."/>
            <person name="Lipzen A."/>
            <person name="Labutti K."/>
            <person name="Grigoriev I.V."/>
            <person name="Murat C."/>
            <person name="Martin F."/>
            <person name="Albertini E."/>
            <person name="Donnini D."/>
            <person name="Bonito G."/>
        </authorList>
    </citation>
    <scope>NUCLEOTIDE SEQUENCE [LARGE SCALE GENOMIC DNA]</scope>
    <source>
        <strain evidence="1 2">Sb_GMNB300</strain>
    </source>
</reference>
<protein>
    <submittedName>
        <fullName evidence="1">Uncharacterized protein</fullName>
    </submittedName>
</protein>
<name>A0A5J5EZ41_9PEZI</name>
<dbReference type="AlphaFoldDB" id="A0A5J5EZ41"/>
<proteinExistence type="predicted"/>
<comment type="caution">
    <text evidence="1">The sequence shown here is derived from an EMBL/GenBank/DDBJ whole genome shotgun (WGS) entry which is preliminary data.</text>
</comment>
<keyword evidence="2" id="KW-1185">Reference proteome</keyword>
<accession>A0A5J5EZ41</accession>
<dbReference type="OrthoDB" id="10361317at2759"/>
<evidence type="ECO:0000313" key="1">
    <source>
        <dbReference type="EMBL" id="KAA8907999.1"/>
    </source>
</evidence>
<dbReference type="EMBL" id="VXIS01000074">
    <property type="protein sequence ID" value="KAA8907999.1"/>
    <property type="molecule type" value="Genomic_DNA"/>
</dbReference>
<evidence type="ECO:0000313" key="2">
    <source>
        <dbReference type="Proteomes" id="UP000326924"/>
    </source>
</evidence>
<gene>
    <name evidence="1" type="ORF">FN846DRAFT_889707</name>
</gene>